<dbReference type="GO" id="GO:0006506">
    <property type="term" value="P:GPI anchor biosynthetic process"/>
    <property type="evidence" value="ECO:0007669"/>
    <property type="project" value="UniProtKB-UniPathway"/>
</dbReference>
<gene>
    <name evidence="10" type="ORF">Naga_100011g60</name>
</gene>
<keyword evidence="7" id="KW-0812">Transmembrane</keyword>
<dbReference type="FunFam" id="3.40.50.2000:FF:000093">
    <property type="entry name" value="UDP-GlcNAc:PI a1-6 GlcNAc-transferase"/>
    <property type="match status" value="1"/>
</dbReference>
<evidence type="ECO:0000256" key="7">
    <source>
        <dbReference type="SAM" id="Phobius"/>
    </source>
</evidence>
<keyword evidence="3" id="KW-0337">GPI-anchor biosynthesis</keyword>
<dbReference type="PANTHER" id="PTHR45871:SF1">
    <property type="entry name" value="PHOSPHATIDYLINOSITOL N-ACETYLGLUCOSAMINYLTRANSFERASE SUBUNIT A"/>
    <property type="match status" value="1"/>
</dbReference>
<organism evidence="10 11">
    <name type="scientific">Nannochloropsis gaditana</name>
    <dbReference type="NCBI Taxonomy" id="72520"/>
    <lineage>
        <taxon>Eukaryota</taxon>
        <taxon>Sar</taxon>
        <taxon>Stramenopiles</taxon>
        <taxon>Ochrophyta</taxon>
        <taxon>Eustigmatophyceae</taxon>
        <taxon>Eustigmatales</taxon>
        <taxon>Monodopsidaceae</taxon>
        <taxon>Nannochloropsis</taxon>
    </lineage>
</organism>
<keyword evidence="7" id="KW-1133">Transmembrane helix</keyword>
<dbReference type="GO" id="GO:0000506">
    <property type="term" value="C:glycosylphosphatidylinositol-N-acetylglucosaminyltransferase (GPI-GnT) complex"/>
    <property type="evidence" value="ECO:0007669"/>
    <property type="project" value="InterPro"/>
</dbReference>
<name>W7TP55_9STRA</name>
<evidence type="ECO:0000313" key="11">
    <source>
        <dbReference type="Proteomes" id="UP000019335"/>
    </source>
</evidence>
<dbReference type="EMBL" id="AZIL01002191">
    <property type="protein sequence ID" value="EWM22469.1"/>
    <property type="molecule type" value="Genomic_DNA"/>
</dbReference>
<evidence type="ECO:0000256" key="5">
    <source>
        <dbReference type="ARBA" id="ARBA00022679"/>
    </source>
</evidence>
<dbReference type="SUPFAM" id="SSF53756">
    <property type="entry name" value="UDP-Glycosyltransferase/glycogen phosphorylase"/>
    <property type="match status" value="1"/>
</dbReference>
<evidence type="ECO:0000313" key="10">
    <source>
        <dbReference type="EMBL" id="EWM22469.1"/>
    </source>
</evidence>
<keyword evidence="7" id="KW-0472">Membrane</keyword>
<evidence type="ECO:0000256" key="1">
    <source>
        <dbReference type="ARBA" id="ARBA00004687"/>
    </source>
</evidence>
<evidence type="ECO:0000256" key="2">
    <source>
        <dbReference type="ARBA" id="ARBA00012420"/>
    </source>
</evidence>
<keyword evidence="4" id="KW-0328">Glycosyltransferase</keyword>
<reference evidence="10 11" key="1">
    <citation type="journal article" date="2014" name="Mol. Plant">
        <title>Chromosome Scale Genome Assembly and Transcriptome Profiling of Nannochloropsis gaditana in Nitrogen Depletion.</title>
        <authorList>
            <person name="Corteggiani Carpinelli E."/>
            <person name="Telatin A."/>
            <person name="Vitulo N."/>
            <person name="Forcato C."/>
            <person name="D'Angelo M."/>
            <person name="Schiavon R."/>
            <person name="Vezzi A."/>
            <person name="Giacometti G.M."/>
            <person name="Morosinotto T."/>
            <person name="Valle G."/>
        </authorList>
    </citation>
    <scope>NUCLEOTIDE SEQUENCE [LARGE SCALE GENOMIC DNA]</scope>
    <source>
        <strain evidence="10 11">B-31</strain>
    </source>
</reference>
<dbReference type="UniPathway" id="UPA00196"/>
<comment type="caution">
    <text evidence="10">The sequence shown here is derived from an EMBL/GenBank/DDBJ whole genome shotgun (WGS) entry which is preliminary data.</text>
</comment>
<evidence type="ECO:0000259" key="9">
    <source>
        <dbReference type="Pfam" id="PF08288"/>
    </source>
</evidence>
<accession>W7TP55</accession>
<evidence type="ECO:0000256" key="3">
    <source>
        <dbReference type="ARBA" id="ARBA00022502"/>
    </source>
</evidence>
<sequence>MEVEARPRHAVCMVCDFFYPSMGGVEMHIWSLAQCLLKLGHKVVVVTHSYDNRKGVRYMQNGLKVYYCPLLTFYDQDVWPTLFAFFPLFRHILIRERISIVHTHQATSVMSIECTLYARTMGYKVVYTDHSLFGFADAGSIHINQVMRFILSDVDHCICVSNTCRENLALRARLHPILLSTIPNAVDPDKFTPDLGQHRRLSTGGDRINVVMISRLVYRKGIDLVARVIPMVCARFPHVHFIVGGDGNKKLLIEEMRERHQLQDRVEMLGRVPHSDVRDVLVRGHIFLNCSLTESFCIAILEAASCGLFVVSTCVGGVPEVLPPSMIKFADPTVESLAAAIEAALPLAKEVAPAEFHRRVRHMYNWMEVARRTETVYHHVREASTPTLMERLRRYNTVGGAVAGWLCCFAVSVMYLAWRVIEWIWPREDIELAHEFPSTRYIHDNGKRKK</sequence>
<keyword evidence="11" id="KW-1185">Reference proteome</keyword>
<dbReference type="Proteomes" id="UP000019335">
    <property type="component" value="Unassembled WGS sequence"/>
</dbReference>
<dbReference type="CDD" id="cd03796">
    <property type="entry name" value="GT4_PIG-A-like"/>
    <property type="match status" value="1"/>
</dbReference>
<dbReference type="InterPro" id="IPR001296">
    <property type="entry name" value="Glyco_trans_1"/>
</dbReference>
<dbReference type="InterPro" id="IPR039507">
    <property type="entry name" value="PIG-A/GPI3"/>
</dbReference>
<feature type="domain" description="Glycosyl transferase family 1" evidence="8">
    <location>
        <begin position="204"/>
        <end position="345"/>
    </location>
</feature>
<dbReference type="PANTHER" id="PTHR45871">
    <property type="entry name" value="N-ACETYLGLUCOSAMINYL-PHOSPHATIDYLINOSITOL BIOSYNTHETIC PROTEIN"/>
    <property type="match status" value="1"/>
</dbReference>
<dbReference type="Pfam" id="PF00534">
    <property type="entry name" value="Glycos_transf_1"/>
    <property type="match status" value="1"/>
</dbReference>
<feature type="domain" description="PIGA GPI anchor biosynthesis" evidence="9">
    <location>
        <begin position="48"/>
        <end position="137"/>
    </location>
</feature>
<dbReference type="OrthoDB" id="734129at2759"/>
<dbReference type="EC" id="2.4.1.198" evidence="2"/>
<dbReference type="GO" id="GO:0017176">
    <property type="term" value="F:phosphatidylinositol N-acetylglucosaminyltransferase activity"/>
    <property type="evidence" value="ECO:0007669"/>
    <property type="project" value="UniProtKB-EC"/>
</dbReference>
<comment type="pathway">
    <text evidence="1">Glycolipid biosynthesis; glycosylphosphatidylinositol-anchor biosynthesis.</text>
</comment>
<evidence type="ECO:0000259" key="8">
    <source>
        <dbReference type="Pfam" id="PF00534"/>
    </source>
</evidence>
<dbReference type="Gene3D" id="3.40.50.2000">
    <property type="entry name" value="Glycogen Phosphorylase B"/>
    <property type="match status" value="2"/>
</dbReference>
<evidence type="ECO:0000256" key="4">
    <source>
        <dbReference type="ARBA" id="ARBA00022676"/>
    </source>
</evidence>
<dbReference type="Pfam" id="PF08288">
    <property type="entry name" value="PIGA"/>
    <property type="match status" value="1"/>
</dbReference>
<dbReference type="AlphaFoldDB" id="W7TP55"/>
<keyword evidence="5 10" id="KW-0808">Transferase</keyword>
<proteinExistence type="predicted"/>
<dbReference type="InterPro" id="IPR013234">
    <property type="entry name" value="PIGA_GPI_anchor_biosynthesis"/>
</dbReference>
<protein>
    <recommendedName>
        <fullName evidence="2">phosphatidylinositol N-acetylglucosaminyltransferase</fullName>
        <ecNumber evidence="2">2.4.1.198</ecNumber>
    </recommendedName>
    <alternativeName>
        <fullName evidence="6">GlcNAc-PI synthesis protein</fullName>
    </alternativeName>
</protein>
<feature type="transmembrane region" description="Helical" evidence="7">
    <location>
        <begin position="398"/>
        <end position="418"/>
    </location>
</feature>
<dbReference type="FunFam" id="3.40.50.2000:FF:000188">
    <property type="entry name" value="Phosphatidylinositol N-acetylglucosaminyltransferase gpi3 subunit"/>
    <property type="match status" value="1"/>
</dbReference>
<evidence type="ECO:0000256" key="6">
    <source>
        <dbReference type="ARBA" id="ARBA00032160"/>
    </source>
</evidence>